<name>A0A1E3JLJ2_9TREE</name>
<reference evidence="2 3" key="1">
    <citation type="submission" date="2016-06" db="EMBL/GenBank/DDBJ databases">
        <title>Evolution of pathogenesis and genome organization in the Tremellales.</title>
        <authorList>
            <person name="Cuomo C."/>
            <person name="Litvintseva A."/>
            <person name="Heitman J."/>
            <person name="Chen Y."/>
            <person name="Sun S."/>
            <person name="Springer D."/>
            <person name="Dromer F."/>
            <person name="Young S."/>
            <person name="Zeng Q."/>
            <person name="Chapman S."/>
            <person name="Gujja S."/>
            <person name="Saif S."/>
            <person name="Birren B."/>
        </authorList>
    </citation>
    <scope>NUCLEOTIDE SEQUENCE [LARGE SCALE GENOMIC DNA]</scope>
    <source>
        <strain evidence="2 3">CBS 6273</strain>
    </source>
</reference>
<accession>A0A1E3JLJ2</accession>
<proteinExistence type="predicted"/>
<organism evidence="2 3">
    <name type="scientific">Cryptococcus amylolentus CBS 6273</name>
    <dbReference type="NCBI Taxonomy" id="1296118"/>
    <lineage>
        <taxon>Eukaryota</taxon>
        <taxon>Fungi</taxon>
        <taxon>Dikarya</taxon>
        <taxon>Basidiomycota</taxon>
        <taxon>Agaricomycotina</taxon>
        <taxon>Tremellomycetes</taxon>
        <taxon>Tremellales</taxon>
        <taxon>Cryptococcaceae</taxon>
        <taxon>Cryptococcus</taxon>
    </lineage>
</organism>
<gene>
    <name evidence="2" type="ORF">I350_06578</name>
</gene>
<sequence>MSIDNPQPTYVQSTAATDRSTISTHATRISNTFMTTLGDIMGDTRYREDDRTIIGQSRDTIKRNLDHAVTATLEAEISRMEAQGKTVGSMNEVEFEPLTIIPISVGDVLMVGSLRGEGWSGNNAYFNVPLEPSG</sequence>
<comment type="caution">
    <text evidence="2">The sequence shown here is derived from an EMBL/GenBank/DDBJ whole genome shotgun (WGS) entry which is preliminary data.</text>
</comment>
<dbReference type="OrthoDB" id="10401513at2759"/>
<evidence type="ECO:0000313" key="3">
    <source>
        <dbReference type="Proteomes" id="UP000095149"/>
    </source>
</evidence>
<dbReference type="Proteomes" id="UP000095149">
    <property type="component" value="Unassembled WGS sequence"/>
</dbReference>
<evidence type="ECO:0000256" key="1">
    <source>
        <dbReference type="SAM" id="MobiDB-lite"/>
    </source>
</evidence>
<evidence type="ECO:0000313" key="2">
    <source>
        <dbReference type="EMBL" id="ODO01749.1"/>
    </source>
</evidence>
<protein>
    <submittedName>
        <fullName evidence="2">Uncharacterized protein</fullName>
    </submittedName>
</protein>
<dbReference type="AlphaFoldDB" id="A0A1E3JLJ2"/>
<feature type="region of interest" description="Disordered" evidence="1">
    <location>
        <begin position="1"/>
        <end position="20"/>
    </location>
</feature>
<dbReference type="EMBL" id="MEKH01000010">
    <property type="protein sequence ID" value="ODO01749.1"/>
    <property type="molecule type" value="Genomic_DNA"/>
</dbReference>